<sequence>PSDTAGARDGTLDRVAFGDPASEKAHGFHGADTEAVTGAHGLPARVARPPAEPGTLLGELRFTMKADPVRQNFLTLKLWGEDDSTYKTVLLVDGEQANYHDHGDYEAVSSGSLSGHTPTGPLPGRFSFATAMLPLVSTQGRELVEITVRTSHQNLGKEATETSRGYYSATVHTAPLLDPGKDELPPYEKST</sequence>
<feature type="non-terminal residue" evidence="2">
    <location>
        <position position="191"/>
    </location>
</feature>
<protein>
    <submittedName>
        <fullName evidence="2">Tat pathway signal protein</fullName>
    </submittedName>
</protein>
<feature type="region of interest" description="Disordered" evidence="1">
    <location>
        <begin position="1"/>
        <end position="28"/>
    </location>
</feature>
<feature type="non-terminal residue" evidence="2">
    <location>
        <position position="1"/>
    </location>
</feature>
<name>A0A6G4X912_9ACTN</name>
<dbReference type="AlphaFoldDB" id="A0A6G4X912"/>
<gene>
    <name evidence="2" type="ORF">G5C65_38135</name>
</gene>
<reference evidence="2 3" key="1">
    <citation type="submission" date="2020-02" db="EMBL/GenBank/DDBJ databases">
        <title>Whole-genome analyses of novel actinobacteria.</title>
        <authorList>
            <person name="Sahin N."/>
            <person name="Tatar D."/>
        </authorList>
    </citation>
    <scope>NUCLEOTIDE SEQUENCE [LARGE SCALE GENOMIC DNA]</scope>
    <source>
        <strain evidence="2 3">SB3404</strain>
    </source>
</reference>
<evidence type="ECO:0000313" key="2">
    <source>
        <dbReference type="EMBL" id="NGO74039.1"/>
    </source>
</evidence>
<evidence type="ECO:0000256" key="1">
    <source>
        <dbReference type="SAM" id="MobiDB-lite"/>
    </source>
</evidence>
<keyword evidence="3" id="KW-1185">Reference proteome</keyword>
<comment type="caution">
    <text evidence="2">The sequence shown here is derived from an EMBL/GenBank/DDBJ whole genome shotgun (WGS) entry which is preliminary data.</text>
</comment>
<organism evidence="2 3">
    <name type="scientific">Streptomyces boncukensis</name>
    <dbReference type="NCBI Taxonomy" id="2711219"/>
    <lineage>
        <taxon>Bacteria</taxon>
        <taxon>Bacillati</taxon>
        <taxon>Actinomycetota</taxon>
        <taxon>Actinomycetes</taxon>
        <taxon>Kitasatosporales</taxon>
        <taxon>Streptomycetaceae</taxon>
        <taxon>Streptomyces</taxon>
    </lineage>
</organism>
<dbReference type="Proteomes" id="UP000477722">
    <property type="component" value="Unassembled WGS sequence"/>
</dbReference>
<proteinExistence type="predicted"/>
<accession>A0A6G4X912</accession>
<evidence type="ECO:0000313" key="3">
    <source>
        <dbReference type="Proteomes" id="UP000477722"/>
    </source>
</evidence>
<dbReference type="EMBL" id="JAAKZZ010001098">
    <property type="protein sequence ID" value="NGO74039.1"/>
    <property type="molecule type" value="Genomic_DNA"/>
</dbReference>